<evidence type="ECO:0000313" key="1">
    <source>
        <dbReference type="EMBL" id="PTQ85814.1"/>
    </source>
</evidence>
<dbReference type="AlphaFoldDB" id="A0A2T5IPQ6"/>
<dbReference type="EMBL" id="QAON01000049">
    <property type="protein sequence ID" value="PTQ85814.1"/>
    <property type="molecule type" value="Genomic_DNA"/>
</dbReference>
<organism evidence="1 2">
    <name type="scientific">Agitococcus lubricus</name>
    <dbReference type="NCBI Taxonomy" id="1077255"/>
    <lineage>
        <taxon>Bacteria</taxon>
        <taxon>Pseudomonadati</taxon>
        <taxon>Pseudomonadota</taxon>
        <taxon>Gammaproteobacteria</taxon>
        <taxon>Moraxellales</taxon>
        <taxon>Moraxellaceae</taxon>
        <taxon>Agitococcus</taxon>
    </lineage>
</organism>
<accession>A0A2T5IPQ6</accession>
<comment type="caution">
    <text evidence="1">The sequence shown here is derived from an EMBL/GenBank/DDBJ whole genome shotgun (WGS) entry which is preliminary data.</text>
</comment>
<reference evidence="1 2" key="1">
    <citation type="submission" date="2018-04" db="EMBL/GenBank/DDBJ databases">
        <title>Genomic Encyclopedia of Archaeal and Bacterial Type Strains, Phase II (KMG-II): from individual species to whole genera.</title>
        <authorList>
            <person name="Goeker M."/>
        </authorList>
    </citation>
    <scope>NUCLEOTIDE SEQUENCE [LARGE SCALE GENOMIC DNA]</scope>
    <source>
        <strain evidence="1 2">DSM 5822</strain>
    </source>
</reference>
<proteinExistence type="predicted"/>
<keyword evidence="2" id="KW-1185">Reference proteome</keyword>
<dbReference type="Proteomes" id="UP000244223">
    <property type="component" value="Unassembled WGS sequence"/>
</dbReference>
<sequence length="449" mass="48754">MIKQSGTRKKQLVMYNLGNSKTNNMARKRDTTLTTIDFSKNSAIPTILTTLAAVFARAQTRFRWNSAGGLDLLAANEMPIEWDVKSQRWGYLPHVSFSSRWSRSNEPDNAVWIKNGYTATATTMVSPYSALNARFIAETATTAAHEVTRSNTVNAASASSIHLVIKMQGRDFFAIRFKSTNGVFSDETVVFGGLLGANAYVHSNTANLPVDIVYRGNGWYDLCVICVSKLAATGTIGFVACSDSGIPSLDTPFLGDTTKGFWWFNITNDIIRWKSPVIVTTTSNITNIADVLYIPSSALEKFDSAQAKSFVCEFRTNLFLLGSSAWYLLSHSNPASANNERCSLVVDTATSGKIQAAQIANGVGDSTAADLLPLAINKAACSFRKNKVASAINGGQIKSTFLPTNPPNADRIYIGCAADGTRQAATYLHTLKIYHSASLSMNELVRLTK</sequence>
<protein>
    <submittedName>
        <fullName evidence="1">Uncharacterized protein</fullName>
    </submittedName>
</protein>
<evidence type="ECO:0000313" key="2">
    <source>
        <dbReference type="Proteomes" id="UP000244223"/>
    </source>
</evidence>
<gene>
    <name evidence="1" type="ORF">C8N29_1492</name>
</gene>
<name>A0A2T5IPQ6_9GAMM</name>
<dbReference type="RefSeq" id="WP_107867147.1">
    <property type="nucleotide sequence ID" value="NZ_QAON01000049.1"/>
</dbReference>